<proteinExistence type="predicted"/>
<sequence>MNSWMESGKVAENNKDWCLAGRKDKICSIKVLNSWDNILSASSMTKMEHSERSAIFLEAKSKIRPGVPTKTWTASSNLTISSDNGVPPVETIHWIFKCLPKVLTTWEVCKANSLVGKRSNAWILLDLVLIFCKVGIIKEAVLPVPFLALAKISLPARATGMESS</sequence>
<gene>
    <name evidence="1" type="ORF">WICPIJ_004701</name>
</gene>
<keyword evidence="2" id="KW-1185">Reference proteome</keyword>
<evidence type="ECO:0000313" key="2">
    <source>
        <dbReference type="Proteomes" id="UP000774326"/>
    </source>
</evidence>
<accession>A0A9P8TN13</accession>
<dbReference type="AlphaFoldDB" id="A0A9P8TN13"/>
<dbReference type="EMBL" id="JAEUBG010002607">
    <property type="protein sequence ID" value="KAH3684321.1"/>
    <property type="molecule type" value="Genomic_DNA"/>
</dbReference>
<comment type="caution">
    <text evidence="1">The sequence shown here is derived from an EMBL/GenBank/DDBJ whole genome shotgun (WGS) entry which is preliminary data.</text>
</comment>
<reference evidence="1" key="1">
    <citation type="journal article" date="2021" name="Open Biol.">
        <title>Shared evolutionary footprints suggest mitochondrial oxidative damage underlies multiple complex I losses in fungi.</title>
        <authorList>
            <person name="Schikora-Tamarit M.A."/>
            <person name="Marcet-Houben M."/>
            <person name="Nosek J."/>
            <person name="Gabaldon T."/>
        </authorList>
    </citation>
    <scope>NUCLEOTIDE SEQUENCE</scope>
    <source>
        <strain evidence="1">CBS2887</strain>
    </source>
</reference>
<protein>
    <submittedName>
        <fullName evidence="1">Uncharacterized protein</fullName>
    </submittedName>
</protein>
<organism evidence="1 2">
    <name type="scientific">Wickerhamomyces pijperi</name>
    <name type="common">Yeast</name>
    <name type="synonym">Pichia pijperi</name>
    <dbReference type="NCBI Taxonomy" id="599730"/>
    <lineage>
        <taxon>Eukaryota</taxon>
        <taxon>Fungi</taxon>
        <taxon>Dikarya</taxon>
        <taxon>Ascomycota</taxon>
        <taxon>Saccharomycotina</taxon>
        <taxon>Saccharomycetes</taxon>
        <taxon>Phaffomycetales</taxon>
        <taxon>Wickerhamomycetaceae</taxon>
        <taxon>Wickerhamomyces</taxon>
    </lineage>
</organism>
<reference evidence="1" key="2">
    <citation type="submission" date="2021-01" db="EMBL/GenBank/DDBJ databases">
        <authorList>
            <person name="Schikora-Tamarit M.A."/>
        </authorList>
    </citation>
    <scope>NUCLEOTIDE SEQUENCE</scope>
    <source>
        <strain evidence="1">CBS2887</strain>
    </source>
</reference>
<dbReference type="OrthoDB" id="10577318at2759"/>
<evidence type="ECO:0000313" key="1">
    <source>
        <dbReference type="EMBL" id="KAH3684321.1"/>
    </source>
</evidence>
<name>A0A9P8TN13_WICPI</name>
<dbReference type="Proteomes" id="UP000774326">
    <property type="component" value="Unassembled WGS sequence"/>
</dbReference>